<dbReference type="PANTHER" id="PTHR30537">
    <property type="entry name" value="HTH-TYPE TRANSCRIPTIONAL REGULATOR"/>
    <property type="match status" value="1"/>
</dbReference>
<dbReference type="PANTHER" id="PTHR30537:SF26">
    <property type="entry name" value="GLYCINE CLEAVAGE SYSTEM TRANSCRIPTIONAL ACTIVATOR"/>
    <property type="match status" value="1"/>
</dbReference>
<feature type="domain" description="HTH lysR-type" evidence="5">
    <location>
        <begin position="22"/>
        <end position="77"/>
    </location>
</feature>
<accession>A0ABX6T6W5</accession>
<dbReference type="NCBIfam" id="NF008352">
    <property type="entry name" value="PRK11139.1"/>
    <property type="match status" value="1"/>
</dbReference>
<dbReference type="SUPFAM" id="SSF46785">
    <property type="entry name" value="Winged helix' DNA-binding domain"/>
    <property type="match status" value="1"/>
</dbReference>
<dbReference type="SUPFAM" id="SSF53850">
    <property type="entry name" value="Periplasmic binding protein-like II"/>
    <property type="match status" value="1"/>
</dbReference>
<proteinExistence type="inferred from homology"/>
<dbReference type="InterPro" id="IPR000847">
    <property type="entry name" value="LysR_HTH_N"/>
</dbReference>
<keyword evidence="7" id="KW-1185">Reference proteome</keyword>
<evidence type="ECO:0000256" key="3">
    <source>
        <dbReference type="ARBA" id="ARBA00023125"/>
    </source>
</evidence>
<evidence type="ECO:0000313" key="6">
    <source>
        <dbReference type="EMBL" id="QNP44968.1"/>
    </source>
</evidence>
<dbReference type="Gene3D" id="3.40.190.10">
    <property type="entry name" value="Periplasmic binding protein-like II"/>
    <property type="match status" value="2"/>
</dbReference>
<keyword evidence="2" id="KW-0805">Transcription regulation</keyword>
<dbReference type="InterPro" id="IPR005119">
    <property type="entry name" value="LysR_subst-bd"/>
</dbReference>
<reference evidence="6 7" key="1">
    <citation type="submission" date="2020-08" db="EMBL/GenBank/DDBJ databases">
        <title>Genome sequence of Sphingomonas sediminicola KACC 15039T.</title>
        <authorList>
            <person name="Hyun D.-W."/>
            <person name="Bae J.-W."/>
        </authorList>
    </citation>
    <scope>NUCLEOTIDE SEQUENCE [LARGE SCALE GENOMIC DNA]</scope>
    <source>
        <strain evidence="6 7">KACC 15039</strain>
    </source>
</reference>
<dbReference type="InterPro" id="IPR058163">
    <property type="entry name" value="LysR-type_TF_proteobact-type"/>
</dbReference>
<dbReference type="InterPro" id="IPR036388">
    <property type="entry name" value="WH-like_DNA-bd_sf"/>
</dbReference>
<name>A0ABX6T6W5_9SPHN</name>
<evidence type="ECO:0000313" key="7">
    <source>
        <dbReference type="Proteomes" id="UP000516105"/>
    </source>
</evidence>
<comment type="similarity">
    <text evidence="1">Belongs to the LysR transcriptional regulatory family.</text>
</comment>
<evidence type="ECO:0000259" key="5">
    <source>
        <dbReference type="PROSITE" id="PS50931"/>
    </source>
</evidence>
<gene>
    <name evidence="6" type="primary">gcvA</name>
    <name evidence="6" type="ORF">H9L14_09580</name>
</gene>
<dbReference type="PRINTS" id="PR00039">
    <property type="entry name" value="HTHLYSR"/>
</dbReference>
<dbReference type="RefSeq" id="WP_187707925.1">
    <property type="nucleotide sequence ID" value="NZ_CP060782.1"/>
</dbReference>
<dbReference type="EMBL" id="CP060782">
    <property type="protein sequence ID" value="QNP44968.1"/>
    <property type="molecule type" value="Genomic_DNA"/>
</dbReference>
<dbReference type="Gene3D" id="1.10.10.10">
    <property type="entry name" value="Winged helix-like DNA-binding domain superfamily/Winged helix DNA-binding domain"/>
    <property type="match status" value="1"/>
</dbReference>
<organism evidence="6 7">
    <name type="scientific">Sphingomonas sediminicola</name>
    <dbReference type="NCBI Taxonomy" id="386874"/>
    <lineage>
        <taxon>Bacteria</taxon>
        <taxon>Pseudomonadati</taxon>
        <taxon>Pseudomonadota</taxon>
        <taxon>Alphaproteobacteria</taxon>
        <taxon>Sphingomonadales</taxon>
        <taxon>Sphingomonadaceae</taxon>
        <taxon>Sphingomonas</taxon>
    </lineage>
</organism>
<keyword evidence="3" id="KW-0238">DNA-binding</keyword>
<keyword evidence="4" id="KW-0804">Transcription</keyword>
<dbReference type="InterPro" id="IPR036390">
    <property type="entry name" value="WH_DNA-bd_sf"/>
</dbReference>
<dbReference type="Pfam" id="PF00126">
    <property type="entry name" value="HTH_1"/>
    <property type="match status" value="1"/>
</dbReference>
<protein>
    <submittedName>
        <fullName evidence="6">Transcriptional regulator GcvA</fullName>
    </submittedName>
</protein>
<dbReference type="Proteomes" id="UP000516105">
    <property type="component" value="Chromosome"/>
</dbReference>
<evidence type="ECO:0000256" key="2">
    <source>
        <dbReference type="ARBA" id="ARBA00023015"/>
    </source>
</evidence>
<evidence type="ECO:0000256" key="4">
    <source>
        <dbReference type="ARBA" id="ARBA00023163"/>
    </source>
</evidence>
<evidence type="ECO:0000256" key="1">
    <source>
        <dbReference type="ARBA" id="ARBA00009437"/>
    </source>
</evidence>
<sequence>MVERPRPVQDNRPKGQKKLAHLNALRAFEAVVRNMSFAKASEELNVTPGAISQQIKLLEDYYGIRLFRREGRRIALTEDASKIAPTLTAGFDLLARATAVLQANRGGGVVRVTCPPTFAVKWLAPRLGEFAIDHPGIQVSVESDGRLVDLRREEPDVGIRYGGGSWRGLTAERLFDEKLTPVCSPSYLAACPIGSVEDLTKARLIHDLTMDSTGLDYPDWSTWFEMQELLVPQDGALRFSSSLAAIQAAVDGHGVILGRSTLVESELKEGRLIAAAGPTIASGYSYYLVTPDDGSLSSAVRTFRNWLLEEAAKFQREAGLD</sequence>
<dbReference type="PROSITE" id="PS50931">
    <property type="entry name" value="HTH_LYSR"/>
    <property type="match status" value="1"/>
</dbReference>
<dbReference type="Pfam" id="PF03466">
    <property type="entry name" value="LysR_substrate"/>
    <property type="match status" value="1"/>
</dbReference>
<dbReference type="CDD" id="cd08432">
    <property type="entry name" value="PBP2_GcdR_TrpI_HvrB_AmpR_like"/>
    <property type="match status" value="1"/>
</dbReference>